<dbReference type="PANTHER" id="PTHR47691">
    <property type="entry name" value="REGULATOR-RELATED"/>
    <property type="match status" value="1"/>
</dbReference>
<dbReference type="EMBL" id="CAJPWZ010000713">
    <property type="protein sequence ID" value="CAG2199184.1"/>
    <property type="molecule type" value="Genomic_DNA"/>
</dbReference>
<dbReference type="OrthoDB" id="6136658at2759"/>
<name>A0A8S3QWS5_MYTED</name>
<dbReference type="AlphaFoldDB" id="A0A8S3QWS5"/>
<gene>
    <name evidence="3" type="ORF">MEDL_13913</name>
</gene>
<feature type="coiled-coil region" evidence="1">
    <location>
        <begin position="349"/>
        <end position="383"/>
    </location>
</feature>
<sequence length="578" mass="66840">MATNTIFFTPDNDIEEELKAEITEIFTASVDKPVITADLDDNQKRWLIIGICLQNILSPTLRNFTEPVVLNLYNYMKISHNIDTQTYPNQLQQYPKGRTRLNYEVINNNRTKPRVHKKPDVANFDYKVGNHVQFSKLFMKTFMAQYSAFDDTCDLSALLSLISSIDTFPQPVKKVAMQLRSDVRNPWAHCNFNEWDTISYQRSFQVLHQLIKCLNIPDETAILSELTKWETNGFFFLQGYAVDQHVVREIRKQTQVLAEYALKMSSGEDKTFEKVHEAMLKINGEIVSVCKRIDNIETNQQKQHTALKETNNDVNMLYERTSKIENVQIKQDKDIGRVITDIQEITRGVENLESKSTSTKHKLDELADEIKQTTEDVEIIKSDITEMKIDIDDFKIYMSKSKPIGKIFFYPPNRSEYFVAREKEMSYIKSSFGGKGNKNHTLVISGLGGCGKTTLATEFAWRSQEFYDGGVFWMSAESESSLEDSINTLAIDVNTSGKDFRETFKKTLNWFSNLTQRWLLVVDNADEEHLSDYTKELLNGSWKRNTIGHIIITTRRESNEIEESMMIKPEYCILLTIF</sequence>
<dbReference type="PANTHER" id="PTHR47691:SF3">
    <property type="entry name" value="HTH-TYPE TRANSCRIPTIONAL REGULATOR RV0890C-RELATED"/>
    <property type="match status" value="1"/>
</dbReference>
<dbReference type="SUPFAM" id="SSF52540">
    <property type="entry name" value="P-loop containing nucleoside triphosphate hydrolases"/>
    <property type="match status" value="1"/>
</dbReference>
<feature type="domain" description="NB-ARC" evidence="2">
    <location>
        <begin position="435"/>
        <end position="558"/>
    </location>
</feature>
<proteinExistence type="predicted"/>
<evidence type="ECO:0000313" key="4">
    <source>
        <dbReference type="Proteomes" id="UP000683360"/>
    </source>
</evidence>
<dbReference type="Pfam" id="PF00931">
    <property type="entry name" value="NB-ARC"/>
    <property type="match status" value="1"/>
</dbReference>
<reference evidence="3" key="1">
    <citation type="submission" date="2021-03" db="EMBL/GenBank/DDBJ databases">
        <authorList>
            <person name="Bekaert M."/>
        </authorList>
    </citation>
    <scope>NUCLEOTIDE SEQUENCE</scope>
</reference>
<keyword evidence="4" id="KW-1185">Reference proteome</keyword>
<protein>
    <recommendedName>
        <fullName evidence="2">NB-ARC domain-containing protein</fullName>
    </recommendedName>
</protein>
<comment type="caution">
    <text evidence="3">The sequence shown here is derived from an EMBL/GenBank/DDBJ whole genome shotgun (WGS) entry which is preliminary data.</text>
</comment>
<evidence type="ECO:0000259" key="2">
    <source>
        <dbReference type="Pfam" id="PF00931"/>
    </source>
</evidence>
<accession>A0A8S3QWS5</accession>
<keyword evidence="1" id="KW-0175">Coiled coil</keyword>
<organism evidence="3 4">
    <name type="scientific">Mytilus edulis</name>
    <name type="common">Blue mussel</name>
    <dbReference type="NCBI Taxonomy" id="6550"/>
    <lineage>
        <taxon>Eukaryota</taxon>
        <taxon>Metazoa</taxon>
        <taxon>Spiralia</taxon>
        <taxon>Lophotrochozoa</taxon>
        <taxon>Mollusca</taxon>
        <taxon>Bivalvia</taxon>
        <taxon>Autobranchia</taxon>
        <taxon>Pteriomorphia</taxon>
        <taxon>Mytilida</taxon>
        <taxon>Mytiloidea</taxon>
        <taxon>Mytilidae</taxon>
        <taxon>Mytilinae</taxon>
        <taxon>Mytilus</taxon>
    </lineage>
</organism>
<dbReference type="GO" id="GO:0043531">
    <property type="term" value="F:ADP binding"/>
    <property type="evidence" value="ECO:0007669"/>
    <property type="project" value="InterPro"/>
</dbReference>
<evidence type="ECO:0000313" key="3">
    <source>
        <dbReference type="EMBL" id="CAG2199184.1"/>
    </source>
</evidence>
<dbReference type="InterPro" id="IPR027417">
    <property type="entry name" value="P-loop_NTPase"/>
</dbReference>
<dbReference type="Gene3D" id="3.40.50.300">
    <property type="entry name" value="P-loop containing nucleotide triphosphate hydrolases"/>
    <property type="match status" value="1"/>
</dbReference>
<dbReference type="Proteomes" id="UP000683360">
    <property type="component" value="Unassembled WGS sequence"/>
</dbReference>
<dbReference type="InterPro" id="IPR002182">
    <property type="entry name" value="NB-ARC"/>
</dbReference>
<evidence type="ECO:0000256" key="1">
    <source>
        <dbReference type="SAM" id="Coils"/>
    </source>
</evidence>